<proteinExistence type="predicted"/>
<comment type="caution">
    <text evidence="1">The sequence shown here is derived from an EMBL/GenBank/DDBJ whole genome shotgun (WGS) entry which is preliminary data.</text>
</comment>
<gene>
    <name evidence="1" type="ORF">PM10SUCC1_14920</name>
</gene>
<organism evidence="1 2">
    <name type="scientific">Propionigenium maris DSM 9537</name>
    <dbReference type="NCBI Taxonomy" id="1123000"/>
    <lineage>
        <taxon>Bacteria</taxon>
        <taxon>Fusobacteriati</taxon>
        <taxon>Fusobacteriota</taxon>
        <taxon>Fusobacteriia</taxon>
        <taxon>Fusobacteriales</taxon>
        <taxon>Fusobacteriaceae</taxon>
        <taxon>Propionigenium</taxon>
    </lineage>
</organism>
<evidence type="ECO:0000313" key="2">
    <source>
        <dbReference type="Proteomes" id="UP001144471"/>
    </source>
</evidence>
<sequence length="49" mass="5000">MRYLILFLLATILGGCAVVKLRVKAAKVTVKTAATGVKALGKGAKAVAD</sequence>
<evidence type="ECO:0000313" key="1">
    <source>
        <dbReference type="EMBL" id="GLI55978.1"/>
    </source>
</evidence>
<dbReference type="PROSITE" id="PS51257">
    <property type="entry name" value="PROKAR_LIPOPROTEIN"/>
    <property type="match status" value="1"/>
</dbReference>
<dbReference type="RefSeq" id="WP_281834812.1">
    <property type="nucleotide sequence ID" value="NZ_BSDY01000006.1"/>
</dbReference>
<dbReference type="Proteomes" id="UP001144471">
    <property type="component" value="Unassembled WGS sequence"/>
</dbReference>
<keyword evidence="2" id="KW-1185">Reference proteome</keyword>
<dbReference type="AlphaFoldDB" id="A0A9W6GKH0"/>
<reference evidence="1" key="1">
    <citation type="submission" date="2022-12" db="EMBL/GenBank/DDBJ databases">
        <title>Reference genome sequencing for broad-spectrum identification of bacterial and archaeal isolates by mass spectrometry.</title>
        <authorList>
            <person name="Sekiguchi Y."/>
            <person name="Tourlousse D.M."/>
        </authorList>
    </citation>
    <scope>NUCLEOTIDE SEQUENCE</scope>
    <source>
        <strain evidence="1">10succ1</strain>
    </source>
</reference>
<dbReference type="EMBL" id="BSDY01000006">
    <property type="protein sequence ID" value="GLI55978.1"/>
    <property type="molecule type" value="Genomic_DNA"/>
</dbReference>
<accession>A0A9W6GKH0</accession>
<protein>
    <recommendedName>
        <fullName evidence="3">Lipoprotein</fullName>
    </recommendedName>
</protein>
<evidence type="ECO:0008006" key="3">
    <source>
        <dbReference type="Google" id="ProtNLM"/>
    </source>
</evidence>
<name>A0A9W6GKH0_9FUSO</name>